<evidence type="ECO:0000313" key="2">
    <source>
        <dbReference type="Proteomes" id="UP000499080"/>
    </source>
</evidence>
<keyword evidence="2" id="KW-1185">Reference proteome</keyword>
<accession>A0A4Y2U9J4</accession>
<dbReference type="AlphaFoldDB" id="A0A4Y2U9J4"/>
<dbReference type="Proteomes" id="UP000499080">
    <property type="component" value="Unassembled WGS sequence"/>
</dbReference>
<comment type="caution">
    <text evidence="1">The sequence shown here is derived from an EMBL/GenBank/DDBJ whole genome shotgun (WGS) entry which is preliminary data.</text>
</comment>
<evidence type="ECO:0000313" key="1">
    <source>
        <dbReference type="EMBL" id="GBO09689.1"/>
    </source>
</evidence>
<proteinExistence type="predicted"/>
<reference evidence="1 2" key="1">
    <citation type="journal article" date="2019" name="Sci. Rep.">
        <title>Orb-weaving spider Araneus ventricosus genome elucidates the spidroin gene catalogue.</title>
        <authorList>
            <person name="Kono N."/>
            <person name="Nakamura H."/>
            <person name="Ohtoshi R."/>
            <person name="Moran D.A.P."/>
            <person name="Shinohara A."/>
            <person name="Yoshida Y."/>
            <person name="Fujiwara M."/>
            <person name="Mori M."/>
            <person name="Tomita M."/>
            <person name="Arakawa K."/>
        </authorList>
    </citation>
    <scope>NUCLEOTIDE SEQUENCE [LARGE SCALE GENOMIC DNA]</scope>
</reference>
<sequence length="112" mass="13031">MQSFQIKLRPLTPQPQCHRYKTARKTLSSQDLGTQFTFTVYPRYPTFDYGKTFSLSCDSLPENRTVTSRKGYCPKKRRVSSTSLGQKINNHVNMVVDSVEICARHWKLINDR</sequence>
<organism evidence="1 2">
    <name type="scientific">Araneus ventricosus</name>
    <name type="common">Orbweaver spider</name>
    <name type="synonym">Epeira ventricosa</name>
    <dbReference type="NCBI Taxonomy" id="182803"/>
    <lineage>
        <taxon>Eukaryota</taxon>
        <taxon>Metazoa</taxon>
        <taxon>Ecdysozoa</taxon>
        <taxon>Arthropoda</taxon>
        <taxon>Chelicerata</taxon>
        <taxon>Arachnida</taxon>
        <taxon>Araneae</taxon>
        <taxon>Araneomorphae</taxon>
        <taxon>Entelegynae</taxon>
        <taxon>Araneoidea</taxon>
        <taxon>Araneidae</taxon>
        <taxon>Araneus</taxon>
    </lineage>
</organism>
<dbReference type="EMBL" id="BGPR01035036">
    <property type="protein sequence ID" value="GBO09689.1"/>
    <property type="molecule type" value="Genomic_DNA"/>
</dbReference>
<gene>
    <name evidence="1" type="ORF">AVEN_265254_1</name>
</gene>
<name>A0A4Y2U9J4_ARAVE</name>
<protein>
    <submittedName>
        <fullName evidence="1">Uncharacterized protein</fullName>
    </submittedName>
</protein>